<evidence type="ECO:0000313" key="2">
    <source>
        <dbReference type="EMBL" id="CAB5013027.1"/>
    </source>
</evidence>
<dbReference type="EMBL" id="CAFBPD010000164">
    <property type="protein sequence ID" value="CAB5013027.1"/>
    <property type="molecule type" value="Genomic_DNA"/>
</dbReference>
<dbReference type="AlphaFoldDB" id="A0A6J7Q5U3"/>
<accession>A0A6J7Q5U3</accession>
<evidence type="ECO:0000256" key="1">
    <source>
        <dbReference type="SAM" id="MobiDB-lite"/>
    </source>
</evidence>
<gene>
    <name evidence="2" type="ORF">UFOPK4061_00962</name>
</gene>
<name>A0A6J7Q5U3_9ZZZZ</name>
<reference evidence="2" key="1">
    <citation type="submission" date="2020-05" db="EMBL/GenBank/DDBJ databases">
        <authorList>
            <person name="Chiriac C."/>
            <person name="Salcher M."/>
            <person name="Ghai R."/>
            <person name="Kavagutti S V."/>
        </authorList>
    </citation>
    <scope>NUCLEOTIDE SEQUENCE</scope>
</reference>
<sequence length="202" mass="21116">MTGLTVTRFRVKSAAAATPQGTAGAQLAVLTAGSCRLRSEVTFARLPGGIAMAIEFFANRSGRLTDRAATALAIDDSDAVARTSTGAPAFTCSTSCGLPPKLKRTLVPGYRFSKPAAMTGRTSVSDAAAETTMIPCGRAGAAVETPEPTIMVAVMAIAAAPTVMNRLRRIRPLRARRRHSSTSRPLTLARPVPGRAPLPIRD</sequence>
<protein>
    <submittedName>
        <fullName evidence="2">Unannotated protein</fullName>
    </submittedName>
</protein>
<proteinExistence type="predicted"/>
<organism evidence="2">
    <name type="scientific">freshwater metagenome</name>
    <dbReference type="NCBI Taxonomy" id="449393"/>
    <lineage>
        <taxon>unclassified sequences</taxon>
        <taxon>metagenomes</taxon>
        <taxon>ecological metagenomes</taxon>
    </lineage>
</organism>
<feature type="region of interest" description="Disordered" evidence="1">
    <location>
        <begin position="174"/>
        <end position="202"/>
    </location>
</feature>